<dbReference type="OrthoDB" id="279247at2"/>
<dbReference type="KEGG" id="gog:C1280_02175"/>
<accession>A0A2Z3GYK1</accession>
<reference evidence="2 3" key="1">
    <citation type="submission" date="2018-01" db="EMBL/GenBank/DDBJ databases">
        <title>G. obscuriglobus.</title>
        <authorList>
            <person name="Franke J."/>
            <person name="Blomberg W."/>
            <person name="Selmecki A."/>
        </authorList>
    </citation>
    <scope>NUCLEOTIDE SEQUENCE [LARGE SCALE GENOMIC DNA]</scope>
    <source>
        <strain evidence="2 3">DSM 5831</strain>
    </source>
</reference>
<feature type="signal peptide" evidence="1">
    <location>
        <begin position="1"/>
        <end position="21"/>
    </location>
</feature>
<evidence type="ECO:0008006" key="4">
    <source>
        <dbReference type="Google" id="ProtNLM"/>
    </source>
</evidence>
<gene>
    <name evidence="2" type="ORF">C1280_02175</name>
</gene>
<protein>
    <recommendedName>
        <fullName evidence="4">Lipoprotein</fullName>
    </recommendedName>
</protein>
<evidence type="ECO:0000256" key="1">
    <source>
        <dbReference type="SAM" id="SignalP"/>
    </source>
</evidence>
<dbReference type="AlphaFoldDB" id="A0A2Z3GYK1"/>
<dbReference type="PROSITE" id="PS51257">
    <property type="entry name" value="PROKAR_LIPOPROTEIN"/>
    <property type="match status" value="1"/>
</dbReference>
<keyword evidence="3" id="KW-1185">Reference proteome</keyword>
<keyword evidence="1" id="KW-0732">Signal</keyword>
<proteinExistence type="predicted"/>
<dbReference type="EMBL" id="CP025958">
    <property type="protein sequence ID" value="AWM35935.1"/>
    <property type="molecule type" value="Genomic_DNA"/>
</dbReference>
<organism evidence="2 3">
    <name type="scientific">Gemmata obscuriglobus</name>
    <dbReference type="NCBI Taxonomy" id="114"/>
    <lineage>
        <taxon>Bacteria</taxon>
        <taxon>Pseudomonadati</taxon>
        <taxon>Planctomycetota</taxon>
        <taxon>Planctomycetia</taxon>
        <taxon>Gemmatales</taxon>
        <taxon>Gemmataceae</taxon>
        <taxon>Gemmata</taxon>
    </lineage>
</organism>
<dbReference type="Proteomes" id="UP000245802">
    <property type="component" value="Chromosome"/>
</dbReference>
<evidence type="ECO:0000313" key="2">
    <source>
        <dbReference type="EMBL" id="AWM35935.1"/>
    </source>
</evidence>
<feature type="chain" id="PRO_5016447027" description="Lipoprotein" evidence="1">
    <location>
        <begin position="22"/>
        <end position="232"/>
    </location>
</feature>
<evidence type="ECO:0000313" key="3">
    <source>
        <dbReference type="Proteomes" id="UP000245802"/>
    </source>
</evidence>
<sequence>MNRIAALVAGLALLASTGCLSDGSWSARRLFGPDDGNSNFNPKDVPAASLQTASRVEVLSRRIVVQNTFTGIEPMIFTIGVKEPTLFHRGPNELFISEGLVNKCKTDEELAAVLCSELGQMVAEARNARSVAREVAPLRDTGHGAGSIVPGGTPYDASQQANLAYHEKRYPRTAPGVDPEETTKSARELMKGAGFDPADLEKVQPLVKQSDRGELLRKQLNTSAPAPTWQKW</sequence>
<dbReference type="RefSeq" id="WP_010039030.1">
    <property type="nucleotide sequence ID" value="NZ_CP025958.1"/>
</dbReference>
<name>A0A2Z3GYK1_9BACT</name>